<protein>
    <recommendedName>
        <fullName evidence="2">Reverse transcriptase domain-containing protein</fullName>
    </recommendedName>
</protein>
<organism evidence="3 4">
    <name type="scientific">Trichogramma brassicae</name>
    <dbReference type="NCBI Taxonomy" id="86971"/>
    <lineage>
        <taxon>Eukaryota</taxon>
        <taxon>Metazoa</taxon>
        <taxon>Ecdysozoa</taxon>
        <taxon>Arthropoda</taxon>
        <taxon>Hexapoda</taxon>
        <taxon>Insecta</taxon>
        <taxon>Pterygota</taxon>
        <taxon>Neoptera</taxon>
        <taxon>Endopterygota</taxon>
        <taxon>Hymenoptera</taxon>
        <taxon>Apocrita</taxon>
        <taxon>Proctotrupomorpha</taxon>
        <taxon>Chalcidoidea</taxon>
        <taxon>Trichogrammatidae</taxon>
        <taxon>Trichogramma</taxon>
    </lineage>
</organism>
<feature type="region of interest" description="Disordered" evidence="1">
    <location>
        <begin position="593"/>
        <end position="672"/>
    </location>
</feature>
<accession>A0A6H5J7E8</accession>
<dbReference type="Pfam" id="PF00078">
    <property type="entry name" value="RVT_1"/>
    <property type="match status" value="1"/>
</dbReference>
<dbReference type="Gene3D" id="3.30.70.270">
    <property type="match status" value="1"/>
</dbReference>
<proteinExistence type="predicted"/>
<dbReference type="Gene3D" id="3.10.10.10">
    <property type="entry name" value="HIV Type 1 Reverse Transcriptase, subunit A, domain 1"/>
    <property type="match status" value="1"/>
</dbReference>
<feature type="domain" description="Reverse transcriptase" evidence="2">
    <location>
        <begin position="1"/>
        <end position="142"/>
    </location>
</feature>
<dbReference type="PANTHER" id="PTHR33064:SF37">
    <property type="entry name" value="RIBONUCLEASE H"/>
    <property type="match status" value="1"/>
</dbReference>
<dbReference type="GO" id="GO:0071897">
    <property type="term" value="P:DNA biosynthetic process"/>
    <property type="evidence" value="ECO:0007669"/>
    <property type="project" value="UniProtKB-ARBA"/>
</dbReference>
<gene>
    <name evidence="3" type="ORF">TBRA_LOCUS16903</name>
</gene>
<dbReference type="PANTHER" id="PTHR33064">
    <property type="entry name" value="POL PROTEIN"/>
    <property type="match status" value="1"/>
</dbReference>
<dbReference type="SUPFAM" id="SSF56672">
    <property type="entry name" value="DNA/RNA polymerases"/>
    <property type="match status" value="1"/>
</dbReference>
<reference evidence="3 4" key="1">
    <citation type="submission" date="2020-02" db="EMBL/GenBank/DDBJ databases">
        <authorList>
            <person name="Ferguson B K."/>
        </authorList>
    </citation>
    <scope>NUCLEOTIDE SEQUENCE [LARGE SCALE GENOMIC DNA]</scope>
</reference>
<name>A0A6H5J7E8_9HYME</name>
<keyword evidence="4" id="KW-1185">Reference proteome</keyword>
<feature type="region of interest" description="Disordered" evidence="1">
    <location>
        <begin position="476"/>
        <end position="508"/>
    </location>
</feature>
<evidence type="ECO:0000256" key="1">
    <source>
        <dbReference type="SAM" id="MobiDB-lite"/>
    </source>
</evidence>
<dbReference type="CDD" id="cd01647">
    <property type="entry name" value="RT_LTR"/>
    <property type="match status" value="1"/>
</dbReference>
<dbReference type="InterPro" id="IPR000477">
    <property type="entry name" value="RT_dom"/>
</dbReference>
<dbReference type="InterPro" id="IPR043128">
    <property type="entry name" value="Rev_trsase/Diguanyl_cyclase"/>
</dbReference>
<dbReference type="InterPro" id="IPR043502">
    <property type="entry name" value="DNA/RNA_pol_sf"/>
</dbReference>
<feature type="compositionally biased region" description="Polar residues" evidence="1">
    <location>
        <begin position="657"/>
        <end position="666"/>
    </location>
</feature>
<feature type="compositionally biased region" description="Low complexity" evidence="1">
    <location>
        <begin position="492"/>
        <end position="508"/>
    </location>
</feature>
<sequence length="672" mass="75494">MTEGYCHPIPLTVDILERLASANYISCIDLRSGFHQIAMDEDSAYKTGFAGPDGVYQYKRMGMELKCAPGIFSRAMSLVLAGLQGTELEIYLDDVMVHGETLEEHNGRFKRMIDRFAKANMSIEPSKCQMLKKEAKVLGHIVGNGEMKPNPTKIEAMRDYPAPTNAKKSDLCYSRGPGREHVAWALVTLGKSAALLRKVQEVCSAQELTSECAQRPGALSYIARRGRRATAAAAAVVGSRCLSRGREVAPIPVRPRNGADPQSSAISNTEDMLHNVFRCAELNGEVVSKLCKLQGKAKRSIYRKTFNSVKELTTHLKQRFGAHNTYTYYNHLLQTARMKQGETVNDFYDHINVLLGGAETALKEEIGATYTPDMLRALQNTALDMFIRGLPADICRAVDSTQPKDLEEALEEAIRLEKRMAAHIIPDTRAQRYPREAAYRAREPAMESRAYYPSEDPRPRPRAAYPPFVGYISEARPCDSPDGVPSYRPMEEQYTYPPDDYPQDCYPPQEVMIEDSHPWVGYVSSHPQGNFPNTSLYGPKNPQYAYNRQEYERQRNYNPPAYNNYHGPPKGYGPMPPPYYYPQRVYYHQQSYNEDPRWQPYNNGGRPGFYPRRSEGPGAQYSAGNSPNPAVGQQPRRDLNSNGARVNADPSPRASAMPNNQRTIGAQGQHPR</sequence>
<dbReference type="Proteomes" id="UP000479190">
    <property type="component" value="Unassembled WGS sequence"/>
</dbReference>
<evidence type="ECO:0000313" key="3">
    <source>
        <dbReference type="EMBL" id="CAB0045398.1"/>
    </source>
</evidence>
<evidence type="ECO:0000259" key="2">
    <source>
        <dbReference type="PROSITE" id="PS50878"/>
    </source>
</evidence>
<dbReference type="AlphaFoldDB" id="A0A6H5J7E8"/>
<dbReference type="PROSITE" id="PS50878">
    <property type="entry name" value="RT_POL"/>
    <property type="match status" value="1"/>
</dbReference>
<dbReference type="InterPro" id="IPR051320">
    <property type="entry name" value="Viral_Replic_Matur_Polypro"/>
</dbReference>
<evidence type="ECO:0000313" key="4">
    <source>
        <dbReference type="Proteomes" id="UP000479190"/>
    </source>
</evidence>
<dbReference type="OrthoDB" id="117296at2759"/>
<dbReference type="EMBL" id="CADCXV010001570">
    <property type="protein sequence ID" value="CAB0045398.1"/>
    <property type="molecule type" value="Genomic_DNA"/>
</dbReference>